<accession>A0A5C8V504</accession>
<feature type="transmembrane region" description="Helical" evidence="1">
    <location>
        <begin position="225"/>
        <end position="246"/>
    </location>
</feature>
<dbReference type="Pfam" id="PF12040">
    <property type="entry name" value="DUF3526"/>
    <property type="match status" value="1"/>
</dbReference>
<dbReference type="InterPro" id="IPR021913">
    <property type="entry name" value="DUF3526"/>
</dbReference>
<reference evidence="2 3" key="1">
    <citation type="submission" date="2019-08" db="EMBL/GenBank/DDBJ databases">
        <title>Professor.</title>
        <authorList>
            <person name="Park J.S."/>
        </authorList>
    </citation>
    <scope>NUCLEOTIDE SEQUENCE [LARGE SCALE GENOMIC DNA]</scope>
    <source>
        <strain evidence="2 3">176CP5-101</strain>
    </source>
</reference>
<dbReference type="AlphaFoldDB" id="A0A5C8V504"/>
<evidence type="ECO:0000256" key="1">
    <source>
        <dbReference type="SAM" id="Phobius"/>
    </source>
</evidence>
<proteinExistence type="predicted"/>
<feature type="transmembrane region" description="Helical" evidence="1">
    <location>
        <begin position="442"/>
        <end position="464"/>
    </location>
</feature>
<dbReference type="PANTHER" id="PTHR43471">
    <property type="entry name" value="ABC TRANSPORTER PERMEASE"/>
    <property type="match status" value="1"/>
</dbReference>
<keyword evidence="3" id="KW-1185">Reference proteome</keyword>
<sequence>MYKYNFLYELKLLLRSGWMQILSLLLLGLFCFATINGDQKVKKRKQDIHLAKAEVKESDANMLSLLDSIENGMEVSASRWTIPSSPTAVGNYHPRVAAMDSQPLSFVSTGQSDLFTHYVKPTMTGDDFTLNFTEIISPVQQLFGSFDLAFVIVYLLPLIIIAFSYNILSAERESGSLKLLASQPILIHTWVFQKISLRFFWTLILTAIILTIVFLFLASGSNFNGLFNVIIITTAYILFWFALAFVVNLRVGNSSKNAIVLLGLWVVFVLLVPSVINQLGNTLYPMPSRTLMINKMRSLKEEAIEKQDEILDNFLRDHPEYAINDPNQNRKFYHRYLASQKLVKEELEPVALEFEQQLERQQALISKFRWLSPSIIAQESLNMLSGTSTADYEDYRKQVIRFAEIWRDHLTPLLYNNEPFTSNDYPELPSFNYQPIKLQNNIVSSLIIMMVSIGIGCIGYIVALRGNASKLIVS</sequence>
<protein>
    <submittedName>
        <fullName evidence="2">DUF3526 domain-containing protein</fullName>
    </submittedName>
</protein>
<dbReference type="RefSeq" id="WP_147744600.1">
    <property type="nucleotide sequence ID" value="NZ_VRUR01000002.1"/>
</dbReference>
<dbReference type="Proteomes" id="UP000321456">
    <property type="component" value="Unassembled WGS sequence"/>
</dbReference>
<feature type="transmembrane region" description="Helical" evidence="1">
    <location>
        <begin position="148"/>
        <end position="168"/>
    </location>
</feature>
<keyword evidence="1" id="KW-1133">Transmembrane helix</keyword>
<feature type="transmembrane region" description="Helical" evidence="1">
    <location>
        <begin position="199"/>
        <end position="219"/>
    </location>
</feature>
<feature type="transmembrane region" description="Helical" evidence="1">
    <location>
        <begin position="258"/>
        <end position="276"/>
    </location>
</feature>
<dbReference type="EMBL" id="VRUR01000002">
    <property type="protein sequence ID" value="TXN35828.1"/>
    <property type="molecule type" value="Genomic_DNA"/>
</dbReference>
<evidence type="ECO:0000313" key="2">
    <source>
        <dbReference type="EMBL" id="TXN35828.1"/>
    </source>
</evidence>
<keyword evidence="1" id="KW-0812">Transmembrane</keyword>
<comment type="caution">
    <text evidence="2">The sequence shown here is derived from an EMBL/GenBank/DDBJ whole genome shotgun (WGS) entry which is preliminary data.</text>
</comment>
<dbReference type="PANTHER" id="PTHR43471:SF14">
    <property type="entry name" value="ABC-2 TYPE TRANSPORT SYSTEM PERMEASE PROTEIN"/>
    <property type="match status" value="1"/>
</dbReference>
<organism evidence="2 3">
    <name type="scientific">Flagellimonas hymeniacidonis</name>
    <dbReference type="NCBI Taxonomy" id="2603628"/>
    <lineage>
        <taxon>Bacteria</taxon>
        <taxon>Pseudomonadati</taxon>
        <taxon>Bacteroidota</taxon>
        <taxon>Flavobacteriia</taxon>
        <taxon>Flavobacteriales</taxon>
        <taxon>Flavobacteriaceae</taxon>
        <taxon>Flagellimonas</taxon>
    </lineage>
</organism>
<evidence type="ECO:0000313" key="3">
    <source>
        <dbReference type="Proteomes" id="UP000321456"/>
    </source>
</evidence>
<gene>
    <name evidence="2" type="ORF">FVB32_14755</name>
</gene>
<keyword evidence="1" id="KW-0472">Membrane</keyword>
<name>A0A5C8V504_9FLAO</name>